<dbReference type="AlphaFoldDB" id="A0A327LAD4"/>
<evidence type="ECO:0000313" key="2">
    <source>
        <dbReference type="Proteomes" id="UP000249130"/>
    </source>
</evidence>
<comment type="caution">
    <text evidence="1">The sequence shown here is derived from an EMBL/GenBank/DDBJ whole genome shotgun (WGS) entry which is preliminary data.</text>
</comment>
<name>A0A327LAD4_9BRAD</name>
<organism evidence="1 2">
    <name type="scientific">Rhodoplanes roseus</name>
    <dbReference type="NCBI Taxonomy" id="29409"/>
    <lineage>
        <taxon>Bacteria</taxon>
        <taxon>Pseudomonadati</taxon>
        <taxon>Pseudomonadota</taxon>
        <taxon>Alphaproteobacteria</taxon>
        <taxon>Hyphomicrobiales</taxon>
        <taxon>Nitrobacteraceae</taxon>
        <taxon>Rhodoplanes</taxon>
    </lineage>
</organism>
<proteinExistence type="predicted"/>
<dbReference type="EMBL" id="NPEX01000036">
    <property type="protein sequence ID" value="RAI44688.1"/>
    <property type="molecule type" value="Genomic_DNA"/>
</dbReference>
<sequence>MDLRLRRTEIPTGTPLVDDWRVTLAGHTIGRIMRVQRAGAEWVWFWSFYISPNSTADRGDAATLEAAAAAFRARAEAAAPFDPHRMIYLPRENER</sequence>
<gene>
    <name evidence="1" type="ORF">CH341_07680</name>
</gene>
<dbReference type="OrthoDB" id="8236051at2"/>
<reference evidence="1 2" key="1">
    <citation type="submission" date="2017-07" db="EMBL/GenBank/DDBJ databases">
        <title>Draft Genome Sequences of Select Purple Nonsulfur Bacteria.</title>
        <authorList>
            <person name="Lasarre B."/>
            <person name="Mckinlay J.B."/>
        </authorList>
    </citation>
    <scope>NUCLEOTIDE SEQUENCE [LARGE SCALE GENOMIC DNA]</scope>
    <source>
        <strain evidence="1 2">DSM 5909</strain>
    </source>
</reference>
<dbReference type="Proteomes" id="UP000249130">
    <property type="component" value="Unassembled WGS sequence"/>
</dbReference>
<protein>
    <submittedName>
        <fullName evidence="1">Uncharacterized protein</fullName>
    </submittedName>
</protein>
<evidence type="ECO:0000313" key="1">
    <source>
        <dbReference type="EMBL" id="RAI44688.1"/>
    </source>
</evidence>
<keyword evidence="2" id="KW-1185">Reference proteome</keyword>
<dbReference type="RefSeq" id="WP_111418450.1">
    <property type="nucleotide sequence ID" value="NZ_NPEX01000036.1"/>
</dbReference>
<accession>A0A327LAD4</accession>